<dbReference type="GO" id="GO:0003677">
    <property type="term" value="F:DNA binding"/>
    <property type="evidence" value="ECO:0007669"/>
    <property type="project" value="UniProtKB-KW"/>
</dbReference>
<evidence type="ECO:0000256" key="2">
    <source>
        <dbReference type="SAM" id="MobiDB-lite"/>
    </source>
</evidence>
<accession>A0AAV1XTG1</accession>
<evidence type="ECO:0000256" key="1">
    <source>
        <dbReference type="ARBA" id="ARBA00023125"/>
    </source>
</evidence>
<dbReference type="AlphaFoldDB" id="A0AAV1XTG1"/>
<sequence>MILLKDIAPAAENNIETKFILLDKGRVIVEGQHKTCLAFVADETASVHFQLWGDECDAFEADDIIDLSNGIFSKQRNNLVLRAGKRGKIMKIGEFTMSFVETPNMSEIHWVPDPTNSKKYIQGHVISTHSPTSPSLEVLSLKPSCDAMLDQRKSDRTSYEPKETMPKENGGNGCVKMQHSQKADSGSSSSVHPVRSIEDENLDYDSNASSSSFEFDKGERHVSNPATRFLFRPMPSKWNNAQKWIMSRQSIQAYSKRNVVHNQANRLPMSMARVAPESGNYDFKLLTGSKVTETKLVHLCRPTSHMGLEKFFFIPSEAHSVSGQSHGRNPVMDSFPQSKDLKHVSELDLSYSRSIETDDQTCIFEFSS</sequence>
<evidence type="ECO:0000313" key="4">
    <source>
        <dbReference type="Proteomes" id="UP001497480"/>
    </source>
</evidence>
<evidence type="ECO:0000313" key="3">
    <source>
        <dbReference type="EMBL" id="CAL0324884.1"/>
    </source>
</evidence>
<dbReference type="InterPro" id="IPR051231">
    <property type="entry name" value="SOSS-B"/>
</dbReference>
<dbReference type="SUPFAM" id="SSF50249">
    <property type="entry name" value="Nucleic acid-binding proteins"/>
    <property type="match status" value="1"/>
</dbReference>
<feature type="region of interest" description="Disordered" evidence="2">
    <location>
        <begin position="150"/>
        <end position="194"/>
    </location>
</feature>
<dbReference type="GO" id="GO:0010212">
    <property type="term" value="P:response to ionizing radiation"/>
    <property type="evidence" value="ECO:0007669"/>
    <property type="project" value="TreeGrafter"/>
</dbReference>
<dbReference type="PANTHER" id="PTHR13356:SF0">
    <property type="entry name" value="SOSS COMPLEX SUBUNIT B HOMOLOG"/>
    <property type="match status" value="1"/>
</dbReference>
<dbReference type="GO" id="GO:0070876">
    <property type="term" value="C:SOSS complex"/>
    <property type="evidence" value="ECO:0007669"/>
    <property type="project" value="TreeGrafter"/>
</dbReference>
<reference evidence="3 4" key="1">
    <citation type="submission" date="2024-03" db="EMBL/GenBank/DDBJ databases">
        <authorList>
            <person name="Martinez-Hernandez J."/>
        </authorList>
    </citation>
    <scope>NUCLEOTIDE SEQUENCE [LARGE SCALE GENOMIC DNA]</scope>
</reference>
<comment type="caution">
    <text evidence="3">The sequence shown here is derived from an EMBL/GenBank/DDBJ whole genome shotgun (WGS) entry which is preliminary data.</text>
</comment>
<dbReference type="GO" id="GO:0044818">
    <property type="term" value="P:mitotic G2/M transition checkpoint"/>
    <property type="evidence" value="ECO:0007669"/>
    <property type="project" value="TreeGrafter"/>
</dbReference>
<name>A0AAV1XTG1_LUPLU</name>
<dbReference type="PANTHER" id="PTHR13356">
    <property type="entry name" value="OB FOLD NUCLEIC ACID BINDING PROTEIN-RELATED"/>
    <property type="match status" value="1"/>
</dbReference>
<dbReference type="FunFam" id="2.40.50.140:FF:000072">
    <property type="entry name" value="SOSS complex subunit B2"/>
    <property type="match status" value="1"/>
</dbReference>
<feature type="compositionally biased region" description="Basic and acidic residues" evidence="2">
    <location>
        <begin position="150"/>
        <end position="166"/>
    </location>
</feature>
<dbReference type="InterPro" id="IPR012340">
    <property type="entry name" value="NA-bd_OB-fold"/>
</dbReference>
<dbReference type="EMBL" id="CAXHTB010000018">
    <property type="protein sequence ID" value="CAL0324884.1"/>
    <property type="molecule type" value="Genomic_DNA"/>
</dbReference>
<organism evidence="3 4">
    <name type="scientific">Lupinus luteus</name>
    <name type="common">European yellow lupine</name>
    <dbReference type="NCBI Taxonomy" id="3873"/>
    <lineage>
        <taxon>Eukaryota</taxon>
        <taxon>Viridiplantae</taxon>
        <taxon>Streptophyta</taxon>
        <taxon>Embryophyta</taxon>
        <taxon>Tracheophyta</taxon>
        <taxon>Spermatophyta</taxon>
        <taxon>Magnoliopsida</taxon>
        <taxon>eudicotyledons</taxon>
        <taxon>Gunneridae</taxon>
        <taxon>Pentapetalae</taxon>
        <taxon>rosids</taxon>
        <taxon>fabids</taxon>
        <taxon>Fabales</taxon>
        <taxon>Fabaceae</taxon>
        <taxon>Papilionoideae</taxon>
        <taxon>50 kb inversion clade</taxon>
        <taxon>genistoids sensu lato</taxon>
        <taxon>core genistoids</taxon>
        <taxon>Genisteae</taxon>
        <taxon>Lupinus</taxon>
    </lineage>
</organism>
<dbReference type="GO" id="GO:0000724">
    <property type="term" value="P:double-strand break repair via homologous recombination"/>
    <property type="evidence" value="ECO:0007669"/>
    <property type="project" value="TreeGrafter"/>
</dbReference>
<dbReference type="GO" id="GO:0005694">
    <property type="term" value="C:chromosome"/>
    <property type="evidence" value="ECO:0007669"/>
    <property type="project" value="UniProtKB-ARBA"/>
</dbReference>
<dbReference type="Proteomes" id="UP001497480">
    <property type="component" value="Unassembled WGS sequence"/>
</dbReference>
<keyword evidence="4" id="KW-1185">Reference proteome</keyword>
<keyword evidence="1" id="KW-0238">DNA-binding</keyword>
<protein>
    <submittedName>
        <fullName evidence="3">Uncharacterized protein</fullName>
    </submittedName>
</protein>
<dbReference type="Gene3D" id="2.40.50.140">
    <property type="entry name" value="Nucleic acid-binding proteins"/>
    <property type="match status" value="1"/>
</dbReference>
<proteinExistence type="predicted"/>
<gene>
    <name evidence="3" type="ORF">LLUT_LOCUS25944</name>
</gene>